<dbReference type="Proteomes" id="UP000524462">
    <property type="component" value="Unassembled WGS sequence"/>
</dbReference>
<proteinExistence type="predicted"/>
<organism evidence="1 2">
    <name type="scientific">Streptococcus porcinus</name>
    <dbReference type="NCBI Taxonomy" id="1340"/>
    <lineage>
        <taxon>Bacteria</taxon>
        <taxon>Bacillati</taxon>
        <taxon>Bacillota</taxon>
        <taxon>Bacilli</taxon>
        <taxon>Lactobacillales</taxon>
        <taxon>Streptococcaceae</taxon>
        <taxon>Streptococcus</taxon>
    </lineage>
</organism>
<gene>
    <name evidence="1" type="ORF">H1B29_07810</name>
</gene>
<sequence length="192" mass="21741">MLNWIKQNKILTLLTLFLLVASFYAVYKQIDNYNPQSKKPKHLVVRKKGEDMKEETTNEKNYRKAKLKLEHPYSPVKEDIRASALPIVESALSTIQKSKKVTDTTGTYDNHLSMTDNPMIQTVAIAMLINHYTYQADRIEILESDSDDVVQVLIPLTKQGADNVYFVANYNLTVQQLQIADYVGGPIGGTFG</sequence>
<evidence type="ECO:0000313" key="1">
    <source>
        <dbReference type="EMBL" id="MBA2796382.1"/>
    </source>
</evidence>
<protein>
    <submittedName>
        <fullName evidence="1">Uncharacterized protein</fullName>
    </submittedName>
</protein>
<accession>A0A7V9WSQ0</accession>
<dbReference type="EMBL" id="JACEGE010000021">
    <property type="protein sequence ID" value="MBA2796382.1"/>
    <property type="molecule type" value="Genomic_DNA"/>
</dbReference>
<name>A0A7V9WSQ0_STRPO</name>
<dbReference type="AlphaFoldDB" id="A0A7V9WSQ0"/>
<reference evidence="1 2" key="1">
    <citation type="submission" date="2020-07" db="EMBL/GenBank/DDBJ databases">
        <title>Molecular and genomic characterization of Streptococcus porcinus isolated from diseased swine in Brazil.</title>
        <authorList>
            <person name="Moreno L.Z."/>
            <person name="Matajira C.E.C."/>
            <person name="Poor A.P."/>
            <person name="Dutra M.C."/>
            <person name="Moreno A.M."/>
        </authorList>
    </citation>
    <scope>NUCLEOTIDE SEQUENCE [LARGE SCALE GENOMIC DNA]</scope>
    <source>
        <strain evidence="1 2">SP0816-2</strain>
    </source>
</reference>
<comment type="caution">
    <text evidence="1">The sequence shown here is derived from an EMBL/GenBank/DDBJ whole genome shotgun (WGS) entry which is preliminary data.</text>
</comment>
<evidence type="ECO:0000313" key="2">
    <source>
        <dbReference type="Proteomes" id="UP000524462"/>
    </source>
</evidence>